<gene>
    <name evidence="2" type="primary">RTase_120</name>
    <name evidence="2" type="ORF">CM83_102843</name>
</gene>
<keyword evidence="2" id="KW-0808">Transferase</keyword>
<dbReference type="PROSITE" id="PS50878">
    <property type="entry name" value="RT_POL"/>
    <property type="match status" value="1"/>
</dbReference>
<feature type="non-terminal residue" evidence="2">
    <location>
        <position position="1"/>
    </location>
</feature>
<keyword evidence="2" id="KW-0548">Nucleotidyltransferase</keyword>
<proteinExistence type="predicted"/>
<dbReference type="InterPro" id="IPR043502">
    <property type="entry name" value="DNA/RNA_pol_sf"/>
</dbReference>
<reference evidence="2" key="1">
    <citation type="journal article" date="2014" name="PLoS ONE">
        <title>Transcriptome-Based Identification of ABC Transporters in the Western Tarnished Plant Bug Lygus hesperus.</title>
        <authorList>
            <person name="Hull J.J."/>
            <person name="Chaney K."/>
            <person name="Geib S.M."/>
            <person name="Fabrick J.A."/>
            <person name="Brent C.S."/>
            <person name="Walsh D."/>
            <person name="Lavine L.C."/>
        </authorList>
    </citation>
    <scope>NUCLEOTIDE SEQUENCE</scope>
</reference>
<keyword evidence="2" id="KW-0695">RNA-directed DNA polymerase</keyword>
<dbReference type="Pfam" id="PF00078">
    <property type="entry name" value="RVT_1"/>
    <property type="match status" value="1"/>
</dbReference>
<sequence>IRYGVPQGSVLGPTLFIIFINDLPQRVSYPTILFADDSTIISKDSSLNAPESSTTEAIGEITSWFNGNGLSVNDSKTQVMFFGLRDLSSVVGNPASSKILGVHVDPRLNWRVHCEQLAKSLNSITFLLRRLSERLPDFALLTAYHAVFQSRAAYSILCWGHSPAAATIFGCQRRAIRVVSGLGYRDDCKQAFITRKILTIPAIFIRDSVMYIHSNRKNYKSPIHEYSTRKNKDLSLPFHRVEATRNSTNWWGIKFYNAVPFELRELPTAKFKICISRFLSDLAPYTFDEYFSAAINMK</sequence>
<dbReference type="SUPFAM" id="SSF56672">
    <property type="entry name" value="DNA/RNA polymerases"/>
    <property type="match status" value="1"/>
</dbReference>
<dbReference type="EMBL" id="GBHO01013900">
    <property type="protein sequence ID" value="JAG29704.1"/>
    <property type="molecule type" value="Transcribed_RNA"/>
</dbReference>
<evidence type="ECO:0000313" key="2">
    <source>
        <dbReference type="EMBL" id="JAG29704.1"/>
    </source>
</evidence>
<dbReference type="AlphaFoldDB" id="A0A0A9YC04"/>
<accession>A0A0A9YC04</accession>
<reference evidence="2" key="2">
    <citation type="submission" date="2014-07" db="EMBL/GenBank/DDBJ databases">
        <authorList>
            <person name="Hull J."/>
        </authorList>
    </citation>
    <scope>NUCLEOTIDE SEQUENCE</scope>
</reference>
<dbReference type="PANTHER" id="PTHR33332">
    <property type="entry name" value="REVERSE TRANSCRIPTASE DOMAIN-CONTAINING PROTEIN"/>
    <property type="match status" value="1"/>
</dbReference>
<feature type="domain" description="Reverse transcriptase" evidence="1">
    <location>
        <begin position="1"/>
        <end position="104"/>
    </location>
</feature>
<protein>
    <submittedName>
        <fullName evidence="2">Putative RNA-directed DNA polymerase from transposon BS</fullName>
    </submittedName>
</protein>
<evidence type="ECO:0000259" key="1">
    <source>
        <dbReference type="PROSITE" id="PS50878"/>
    </source>
</evidence>
<name>A0A0A9YC04_LYGHE</name>
<dbReference type="InterPro" id="IPR000477">
    <property type="entry name" value="RT_dom"/>
</dbReference>
<dbReference type="GO" id="GO:0003964">
    <property type="term" value="F:RNA-directed DNA polymerase activity"/>
    <property type="evidence" value="ECO:0007669"/>
    <property type="project" value="UniProtKB-KW"/>
</dbReference>
<organism evidence="2">
    <name type="scientific">Lygus hesperus</name>
    <name type="common">Western plant bug</name>
    <dbReference type="NCBI Taxonomy" id="30085"/>
    <lineage>
        <taxon>Eukaryota</taxon>
        <taxon>Metazoa</taxon>
        <taxon>Ecdysozoa</taxon>
        <taxon>Arthropoda</taxon>
        <taxon>Hexapoda</taxon>
        <taxon>Insecta</taxon>
        <taxon>Pterygota</taxon>
        <taxon>Neoptera</taxon>
        <taxon>Paraneoptera</taxon>
        <taxon>Hemiptera</taxon>
        <taxon>Heteroptera</taxon>
        <taxon>Panheteroptera</taxon>
        <taxon>Cimicomorpha</taxon>
        <taxon>Miridae</taxon>
        <taxon>Mirini</taxon>
        <taxon>Lygus</taxon>
    </lineage>
</organism>
<feature type="non-terminal residue" evidence="2">
    <location>
        <position position="298"/>
    </location>
</feature>